<dbReference type="PROSITE" id="PS00211">
    <property type="entry name" value="ABC_TRANSPORTER_1"/>
    <property type="match status" value="1"/>
</dbReference>
<feature type="transmembrane region" description="Helical" evidence="9">
    <location>
        <begin position="33"/>
        <end position="50"/>
    </location>
</feature>
<dbReference type="GO" id="GO:0005524">
    <property type="term" value="F:ATP binding"/>
    <property type="evidence" value="ECO:0007669"/>
    <property type="project" value="UniProtKB-KW"/>
</dbReference>
<dbReference type="Gene3D" id="3.40.50.300">
    <property type="entry name" value="P-loop containing nucleotide triphosphate hydrolases"/>
    <property type="match status" value="1"/>
</dbReference>
<keyword evidence="4 9" id="KW-0812">Transmembrane</keyword>
<protein>
    <submittedName>
        <fullName evidence="11">ATP-binding cassette domain-containing protein</fullName>
    </submittedName>
</protein>
<dbReference type="InterPro" id="IPR051120">
    <property type="entry name" value="ABC_AA/LPS_Transport"/>
</dbReference>
<organism evidence="11 12">
    <name type="scientific">Hydrogenophaga borbori</name>
    <dbReference type="NCBI Taxonomy" id="2294117"/>
    <lineage>
        <taxon>Bacteria</taxon>
        <taxon>Pseudomonadati</taxon>
        <taxon>Pseudomonadota</taxon>
        <taxon>Betaproteobacteria</taxon>
        <taxon>Burkholderiales</taxon>
        <taxon>Comamonadaceae</taxon>
        <taxon>Hydrogenophaga</taxon>
    </lineage>
</organism>
<evidence type="ECO:0000256" key="8">
    <source>
        <dbReference type="ARBA" id="ARBA00023136"/>
    </source>
</evidence>
<keyword evidence="2" id="KW-0813">Transport</keyword>
<comment type="subcellular location">
    <subcellularLocation>
        <location evidence="1">Cell membrane</location>
        <topology evidence="1">Multi-pass membrane protein</topology>
    </subcellularLocation>
</comment>
<dbReference type="CDD" id="cd06581">
    <property type="entry name" value="TM_PBP1_LivM_like"/>
    <property type="match status" value="1"/>
</dbReference>
<feature type="transmembrane region" description="Helical" evidence="9">
    <location>
        <begin position="82"/>
        <end position="100"/>
    </location>
</feature>
<dbReference type="PANTHER" id="PTHR45772">
    <property type="entry name" value="CONSERVED COMPONENT OF ABC TRANSPORTER FOR NATURAL AMINO ACIDS-RELATED"/>
    <property type="match status" value="1"/>
</dbReference>
<dbReference type="InterPro" id="IPR003593">
    <property type="entry name" value="AAA+_ATPase"/>
</dbReference>
<proteinExistence type="predicted"/>
<dbReference type="InterPro" id="IPR003439">
    <property type="entry name" value="ABC_transporter-like_ATP-bd"/>
</dbReference>
<evidence type="ECO:0000313" key="11">
    <source>
        <dbReference type="EMBL" id="RFP75573.1"/>
    </source>
</evidence>
<feature type="domain" description="ABC transporter" evidence="10">
    <location>
        <begin position="340"/>
        <end position="581"/>
    </location>
</feature>
<evidence type="ECO:0000256" key="1">
    <source>
        <dbReference type="ARBA" id="ARBA00004651"/>
    </source>
</evidence>
<dbReference type="SUPFAM" id="SSF52540">
    <property type="entry name" value="P-loop containing nucleoside triphosphate hydrolases"/>
    <property type="match status" value="1"/>
</dbReference>
<gene>
    <name evidence="11" type="ORF">DY262_21040</name>
</gene>
<name>A0A372EE12_9BURK</name>
<keyword evidence="3" id="KW-1003">Cell membrane</keyword>
<evidence type="ECO:0000256" key="2">
    <source>
        <dbReference type="ARBA" id="ARBA00022448"/>
    </source>
</evidence>
<evidence type="ECO:0000256" key="4">
    <source>
        <dbReference type="ARBA" id="ARBA00022692"/>
    </source>
</evidence>
<dbReference type="PANTHER" id="PTHR45772:SF2">
    <property type="entry name" value="ABC TRANSPORTER ATP-BINDING PROTEIN"/>
    <property type="match status" value="1"/>
</dbReference>
<dbReference type="InterPro" id="IPR043428">
    <property type="entry name" value="LivM-like"/>
</dbReference>
<keyword evidence="5" id="KW-0547">Nucleotide-binding</keyword>
<dbReference type="EMBL" id="QVLS01000019">
    <property type="protein sequence ID" value="RFP75573.1"/>
    <property type="molecule type" value="Genomic_DNA"/>
</dbReference>
<dbReference type="RefSeq" id="WP_116961010.1">
    <property type="nucleotide sequence ID" value="NZ_QVLS01000019.1"/>
</dbReference>
<dbReference type="Proteomes" id="UP000261931">
    <property type="component" value="Unassembled WGS sequence"/>
</dbReference>
<keyword evidence="6 11" id="KW-0067">ATP-binding</keyword>
<keyword evidence="7 9" id="KW-1133">Transmembrane helix</keyword>
<feature type="transmembrane region" description="Helical" evidence="9">
    <location>
        <begin position="287"/>
        <end position="305"/>
    </location>
</feature>
<dbReference type="InterPro" id="IPR017871">
    <property type="entry name" value="ABC_transporter-like_CS"/>
</dbReference>
<evidence type="ECO:0000256" key="3">
    <source>
        <dbReference type="ARBA" id="ARBA00022475"/>
    </source>
</evidence>
<dbReference type="InterPro" id="IPR027417">
    <property type="entry name" value="P-loop_NTPase"/>
</dbReference>
<feature type="transmembrane region" description="Helical" evidence="9">
    <location>
        <begin position="57"/>
        <end position="76"/>
    </location>
</feature>
<dbReference type="GO" id="GO:0015658">
    <property type="term" value="F:branched-chain amino acid transmembrane transporter activity"/>
    <property type="evidence" value="ECO:0007669"/>
    <property type="project" value="InterPro"/>
</dbReference>
<evidence type="ECO:0000256" key="9">
    <source>
        <dbReference type="SAM" id="Phobius"/>
    </source>
</evidence>
<dbReference type="AlphaFoldDB" id="A0A372EE12"/>
<sequence>MGIEARGLLVVAALVALVSVAGAEFHASVLATMGIYALLGLSLVILALSGQVSLGHAAFMGLGAYASALLVARTGLHPAAGLIAGLGVSGAAAWLIGSATSSLRGHFLALTTLAWGIALAVCFRAAADWTGGASGLAGIAPFTLFGQSLSAPRPMALLSWGCALLVVFAILRVQRSRTGRALGAVRQQEVMAESFGISVSGVRLWTFVVSAMVAGWAGGLYAHYLGFISPSPFDLSGSIKGLMIAVVGGELSAMGALAGTGIVEGLNWVLQAVLPAVSSTASSLEPLFYGVLIIAVMLFFPEGLWTRLDRALATRGTRPGGVALPSRAGAAPGEAGEPLLDVEAVGVAFGGVKALSDVSFRLHRGEVLGLIGPNGAGKSTCFDVISGVNARHAGRVRLRGEPLAQARAAGGLARSFQHTRLLEDRTVLDNVMLGAFRRTRSGVLAAVFGRDAKDEARVAASARDCLARVGLDAHAQRLVETLSLGERRLVEVARALMADPEVLLLDEPAAGLRRADRERLVALIRALRAQGCTIVLVEHDMDIVMALATRVVVLDRGRLIADAAPAAVRRDPRVIEAYLGMGDEAC</sequence>
<comment type="caution">
    <text evidence="11">The sequence shown here is derived from an EMBL/GenBank/DDBJ whole genome shotgun (WGS) entry which is preliminary data.</text>
</comment>
<feature type="transmembrane region" description="Helical" evidence="9">
    <location>
        <begin position="107"/>
        <end position="127"/>
    </location>
</feature>
<dbReference type="Pfam" id="PF00005">
    <property type="entry name" value="ABC_tran"/>
    <property type="match status" value="1"/>
</dbReference>
<evidence type="ECO:0000259" key="10">
    <source>
        <dbReference type="PROSITE" id="PS50893"/>
    </source>
</evidence>
<accession>A0A372EE12</accession>
<dbReference type="InterPro" id="IPR001851">
    <property type="entry name" value="ABC_transp_permease"/>
</dbReference>
<evidence type="ECO:0000256" key="7">
    <source>
        <dbReference type="ARBA" id="ARBA00022989"/>
    </source>
</evidence>
<keyword evidence="12" id="KW-1185">Reference proteome</keyword>
<dbReference type="GO" id="GO:0005886">
    <property type="term" value="C:plasma membrane"/>
    <property type="evidence" value="ECO:0007669"/>
    <property type="project" value="UniProtKB-SubCell"/>
</dbReference>
<feature type="transmembrane region" description="Helical" evidence="9">
    <location>
        <begin position="204"/>
        <end position="224"/>
    </location>
</feature>
<evidence type="ECO:0000256" key="6">
    <source>
        <dbReference type="ARBA" id="ARBA00022840"/>
    </source>
</evidence>
<keyword evidence="8 9" id="KW-0472">Membrane</keyword>
<evidence type="ECO:0000256" key="5">
    <source>
        <dbReference type="ARBA" id="ARBA00022741"/>
    </source>
</evidence>
<reference evidence="11 12" key="1">
    <citation type="submission" date="2018-08" db="EMBL/GenBank/DDBJ databases">
        <title>Hydrogenophaga sp. LA-38 isolated from sludge.</title>
        <authorList>
            <person name="Im W.-T."/>
        </authorList>
    </citation>
    <scope>NUCLEOTIDE SEQUENCE [LARGE SCALE GENOMIC DNA]</scope>
    <source>
        <strain evidence="11 12">LA-38</strain>
    </source>
</reference>
<dbReference type="SMART" id="SM00382">
    <property type="entry name" value="AAA"/>
    <property type="match status" value="1"/>
</dbReference>
<evidence type="ECO:0000313" key="12">
    <source>
        <dbReference type="Proteomes" id="UP000261931"/>
    </source>
</evidence>
<dbReference type="Pfam" id="PF12399">
    <property type="entry name" value="BCA_ABC_TP_C"/>
    <property type="match status" value="1"/>
</dbReference>
<dbReference type="CDD" id="cd03219">
    <property type="entry name" value="ABC_Mj1267_LivG_branched"/>
    <property type="match status" value="1"/>
</dbReference>
<dbReference type="Pfam" id="PF02653">
    <property type="entry name" value="BPD_transp_2"/>
    <property type="match status" value="1"/>
</dbReference>
<dbReference type="PROSITE" id="PS50893">
    <property type="entry name" value="ABC_TRANSPORTER_2"/>
    <property type="match status" value="1"/>
</dbReference>
<dbReference type="GO" id="GO:0016887">
    <property type="term" value="F:ATP hydrolysis activity"/>
    <property type="evidence" value="ECO:0007669"/>
    <property type="project" value="InterPro"/>
</dbReference>
<feature type="transmembrane region" description="Helical" evidence="9">
    <location>
        <begin position="155"/>
        <end position="173"/>
    </location>
</feature>
<dbReference type="InterPro" id="IPR032823">
    <property type="entry name" value="BCA_ABC_TP_C"/>
</dbReference>